<comment type="similarity">
    <text evidence="1">Belongs to the AHA1 family.</text>
</comment>
<evidence type="ECO:0000259" key="2">
    <source>
        <dbReference type="Pfam" id="PF08327"/>
    </source>
</evidence>
<dbReference type="OrthoDB" id="9803476at2"/>
<evidence type="ECO:0000313" key="3">
    <source>
        <dbReference type="EMBL" id="RJK92977.1"/>
    </source>
</evidence>
<reference evidence="3 4" key="1">
    <citation type="submission" date="2018-09" db="EMBL/GenBank/DDBJ databases">
        <title>YIM 75000 draft genome.</title>
        <authorList>
            <person name="Tang S."/>
            <person name="Feng Y."/>
        </authorList>
    </citation>
    <scope>NUCLEOTIDE SEQUENCE [LARGE SCALE GENOMIC DNA]</scope>
    <source>
        <strain evidence="3 4">YIM 75000</strain>
    </source>
</reference>
<dbReference type="Pfam" id="PF08327">
    <property type="entry name" value="AHSA1"/>
    <property type="match status" value="1"/>
</dbReference>
<keyword evidence="4" id="KW-1185">Reference proteome</keyword>
<dbReference type="InterPro" id="IPR023393">
    <property type="entry name" value="START-like_dom_sf"/>
</dbReference>
<dbReference type="EMBL" id="QZEZ01000011">
    <property type="protein sequence ID" value="RJK92977.1"/>
    <property type="molecule type" value="Genomic_DNA"/>
</dbReference>
<organism evidence="3 4">
    <name type="scientific">Vallicoccus soli</name>
    <dbReference type="NCBI Taxonomy" id="2339232"/>
    <lineage>
        <taxon>Bacteria</taxon>
        <taxon>Bacillati</taxon>
        <taxon>Actinomycetota</taxon>
        <taxon>Actinomycetes</taxon>
        <taxon>Motilibacterales</taxon>
        <taxon>Vallicoccaceae</taxon>
        <taxon>Vallicoccus</taxon>
    </lineage>
</organism>
<dbReference type="SUPFAM" id="SSF55961">
    <property type="entry name" value="Bet v1-like"/>
    <property type="match status" value="1"/>
</dbReference>
<dbReference type="InterPro" id="IPR013538">
    <property type="entry name" value="ASHA1/2-like_C"/>
</dbReference>
<accession>A0A3A3YY60</accession>
<proteinExistence type="inferred from homology"/>
<dbReference type="Proteomes" id="UP000265614">
    <property type="component" value="Unassembled WGS sequence"/>
</dbReference>
<sequence>MATRPIEKQIDVDAPRERVWEVLTGDATYRQWTAEFAEGSYADTDWQEGGDVRFLGPDGTGLVGRVVASHRPELLDVEYTGVVGGGSDDTESEQARLWAGTHETYRLAEAAGGTHLAISAPMEDAYYDDMAAAWDRALARVKELAESR</sequence>
<dbReference type="AlphaFoldDB" id="A0A3A3YY60"/>
<comment type="caution">
    <text evidence="3">The sequence shown here is derived from an EMBL/GenBank/DDBJ whole genome shotgun (WGS) entry which is preliminary data.</text>
</comment>
<evidence type="ECO:0000313" key="4">
    <source>
        <dbReference type="Proteomes" id="UP000265614"/>
    </source>
</evidence>
<name>A0A3A3YY60_9ACTN</name>
<feature type="domain" description="Activator of Hsp90 ATPase homologue 1/2-like C-terminal" evidence="2">
    <location>
        <begin position="13"/>
        <end position="145"/>
    </location>
</feature>
<evidence type="ECO:0000256" key="1">
    <source>
        <dbReference type="ARBA" id="ARBA00006817"/>
    </source>
</evidence>
<dbReference type="Gene3D" id="3.30.530.20">
    <property type="match status" value="1"/>
</dbReference>
<gene>
    <name evidence="3" type="ORF">D5H78_17900</name>
</gene>
<protein>
    <submittedName>
        <fullName evidence="3">SRPBCC domain-containing protein</fullName>
    </submittedName>
</protein>
<dbReference type="RefSeq" id="WP_119951863.1">
    <property type="nucleotide sequence ID" value="NZ_QZEZ01000011.1"/>
</dbReference>
<dbReference type="CDD" id="cd07814">
    <property type="entry name" value="SRPBCC_CalC_Aha1-like"/>
    <property type="match status" value="1"/>
</dbReference>